<evidence type="ECO:0000313" key="2">
    <source>
        <dbReference type="Proteomes" id="UP001242669"/>
    </source>
</evidence>
<proteinExistence type="predicted"/>
<gene>
    <name evidence="1" type="primary">56</name>
    <name evidence="1" type="ORF">SEA_CASSIA_56</name>
</gene>
<keyword evidence="2" id="KW-1185">Reference proteome</keyword>
<dbReference type="Proteomes" id="UP001242669">
    <property type="component" value="Segment"/>
</dbReference>
<accession>A0AAF0K248</accession>
<sequence length="76" mass="7911">MAVRYTVMEEGYLPVTGVLLETHDDALISRKVASGSPGEMKALAQRLNAAEASLAKLAALTSEEPAPTTPNEGKAA</sequence>
<reference evidence="1 2" key="1">
    <citation type="submission" date="2023-03" db="EMBL/GenBank/DDBJ databases">
        <authorList>
            <person name="Madani L."/>
            <person name="Alsayadi S."/>
            <person name="Lapolice S."/>
            <person name="Ahluwalia T."/>
            <person name="Akman A."/>
            <person name="Alfadhli L.A."/>
            <person name="Alomar D."/>
            <person name="Ansari D."/>
            <person name="Dorfman E."/>
            <person name="El H.J."/>
            <person name="Fawagreh C."/>
            <person name="Patel J."/>
            <person name="Salama A.H."/>
            <person name="Setia G.N."/>
            <person name="Shahzada N."/>
            <person name="Tiukuvaara S."/>
            <person name="Elmi Y."/>
            <person name="Salaheddin T."/>
            <person name="Sarakbi R.J."/>
            <person name="Freitas J.W."/>
            <person name="Williams E.C."/>
            <person name="Baijal K."/>
            <person name="Wheaton K.A."/>
            <person name="Chan K."/>
            <person name="Rudner A.D."/>
            <person name="Mowry E.M."/>
            <person name="Garlena R.A."/>
            <person name="Russell D.A."/>
            <person name="Jacobs-Sera D."/>
            <person name="Hatfull G.F."/>
        </authorList>
    </citation>
    <scope>NUCLEOTIDE SEQUENCE [LARGE SCALE GENOMIC DNA]</scope>
</reference>
<name>A0AAF0K248_9CAUD</name>
<organism evidence="1 2">
    <name type="scientific">Arthrobacter phage Cassia</name>
    <dbReference type="NCBI Taxonomy" id="2927275"/>
    <lineage>
        <taxon>Viruses</taxon>
        <taxon>Duplodnaviria</taxon>
        <taxon>Heunggongvirae</taxon>
        <taxon>Uroviricota</taxon>
        <taxon>Caudoviricetes</taxon>
        <taxon>Casidaviridae</taxon>
        <taxon>Yangvirus</taxon>
        <taxon>Yangvirus cassia</taxon>
    </lineage>
</organism>
<dbReference type="EMBL" id="OQ709212">
    <property type="protein sequence ID" value="WGH21129.1"/>
    <property type="molecule type" value="Genomic_DNA"/>
</dbReference>
<evidence type="ECO:0000313" key="1">
    <source>
        <dbReference type="EMBL" id="WGH21129.1"/>
    </source>
</evidence>
<protein>
    <submittedName>
        <fullName evidence="1">Uncharacterized protein</fullName>
    </submittedName>
</protein>